<name>A0A2H0BX61_9BACT</name>
<reference evidence="9 10" key="1">
    <citation type="submission" date="2017-09" db="EMBL/GenBank/DDBJ databases">
        <title>Depth-based differentiation of microbial function through sediment-hosted aquifers and enrichment of novel symbionts in the deep terrestrial subsurface.</title>
        <authorList>
            <person name="Probst A.J."/>
            <person name="Ladd B."/>
            <person name="Jarett J.K."/>
            <person name="Geller-Mcgrath D.E."/>
            <person name="Sieber C.M."/>
            <person name="Emerson J.B."/>
            <person name="Anantharaman K."/>
            <person name="Thomas B.C."/>
            <person name="Malmstrom R."/>
            <person name="Stieglmeier M."/>
            <person name="Klingl A."/>
            <person name="Woyke T."/>
            <person name="Ryan C.M."/>
            <person name="Banfield J.F."/>
        </authorList>
    </citation>
    <scope>NUCLEOTIDE SEQUENCE [LARGE SCALE GENOMIC DNA]</scope>
    <source>
        <strain evidence="9">CG22_combo_CG10-13_8_21_14_all_35_9</strain>
    </source>
</reference>
<dbReference type="EC" id="3.1.-.-" evidence="5 6"/>
<dbReference type="GO" id="GO:0006402">
    <property type="term" value="P:mRNA catabolic process"/>
    <property type="evidence" value="ECO:0007669"/>
    <property type="project" value="UniProtKB-UniRule"/>
</dbReference>
<dbReference type="HAMAP" id="MF_00335">
    <property type="entry name" value="RNase_Y"/>
    <property type="match status" value="1"/>
</dbReference>
<feature type="coiled-coil region" evidence="7">
    <location>
        <begin position="35"/>
        <end position="153"/>
    </location>
</feature>
<dbReference type="SUPFAM" id="SSF109604">
    <property type="entry name" value="HD-domain/PDEase-like"/>
    <property type="match status" value="1"/>
</dbReference>
<protein>
    <recommendedName>
        <fullName evidence="5 6">Ribonuclease Y</fullName>
        <shortName evidence="5">RNase Y</shortName>
        <ecNumber evidence="5 6">3.1.-.-</ecNumber>
    </recommendedName>
</protein>
<evidence type="ECO:0000256" key="2">
    <source>
        <dbReference type="ARBA" id="ARBA00022759"/>
    </source>
</evidence>
<evidence type="ECO:0000313" key="9">
    <source>
        <dbReference type="EMBL" id="PIP62293.1"/>
    </source>
</evidence>
<comment type="similarity">
    <text evidence="5">Belongs to the RNase Y family.</text>
</comment>
<dbReference type="Proteomes" id="UP000231021">
    <property type="component" value="Unassembled WGS sequence"/>
</dbReference>
<dbReference type="GO" id="GO:0004521">
    <property type="term" value="F:RNA endonuclease activity"/>
    <property type="evidence" value="ECO:0007669"/>
    <property type="project" value="UniProtKB-UniRule"/>
</dbReference>
<feature type="domain" description="HD" evidence="8">
    <location>
        <begin position="300"/>
        <end position="392"/>
    </location>
</feature>
<comment type="function">
    <text evidence="5">Endoribonuclease that initiates mRNA decay.</text>
</comment>
<keyword evidence="7" id="KW-0175">Coiled coil</keyword>
<keyword evidence="1 5" id="KW-0540">Nuclease</keyword>
<keyword evidence="4 5" id="KW-0694">RNA-binding</keyword>
<dbReference type="NCBIfam" id="TIGR03319">
    <property type="entry name" value="RNase_Y"/>
    <property type="match status" value="1"/>
</dbReference>
<dbReference type="InterPro" id="IPR006674">
    <property type="entry name" value="HD_domain"/>
</dbReference>
<dbReference type="EMBL" id="PCTB01000098">
    <property type="protein sequence ID" value="PIP62293.1"/>
    <property type="molecule type" value="Genomic_DNA"/>
</dbReference>
<evidence type="ECO:0000256" key="6">
    <source>
        <dbReference type="NCBIfam" id="TIGR03319"/>
    </source>
</evidence>
<dbReference type="AlphaFoldDB" id="A0A2H0BX61"/>
<dbReference type="InterPro" id="IPR036612">
    <property type="entry name" value="KH_dom_type_1_sf"/>
</dbReference>
<evidence type="ECO:0000259" key="8">
    <source>
        <dbReference type="PROSITE" id="PS51831"/>
    </source>
</evidence>
<dbReference type="CDD" id="cd22431">
    <property type="entry name" value="KH-I_RNaseY"/>
    <property type="match status" value="1"/>
</dbReference>
<dbReference type="InterPro" id="IPR004087">
    <property type="entry name" value="KH_dom"/>
</dbReference>
<organism evidence="9 10">
    <name type="scientific">Candidatus Roizmanbacteria bacterium CG22_combo_CG10-13_8_21_14_all_35_9</name>
    <dbReference type="NCBI Taxonomy" id="1974861"/>
    <lineage>
        <taxon>Bacteria</taxon>
        <taxon>Candidatus Roizmaniibacteriota</taxon>
    </lineage>
</organism>
<dbReference type="Pfam" id="PF00013">
    <property type="entry name" value="KH_1"/>
    <property type="match status" value="1"/>
</dbReference>
<dbReference type="GO" id="GO:0016787">
    <property type="term" value="F:hydrolase activity"/>
    <property type="evidence" value="ECO:0007669"/>
    <property type="project" value="UniProtKB-KW"/>
</dbReference>
<dbReference type="InterPro" id="IPR006675">
    <property type="entry name" value="HDIG_dom"/>
</dbReference>
<proteinExistence type="inferred from homology"/>
<sequence>MLQKFFRRIFISSKEKQEKLELVKHQAKEITLKAQEEALRIKQQAEKEVRETMSEAIEMEKRLAKKEQQLEDRETIVSKDKQSIQDTKNYLDNLKKEIEEKREQILQKLEKIAALTKNQAKDLLLRGWEEKLKEDIAKKIKAAEEEVKTIADDKAKQILADAMRYGAIDYVAEYTLSVINLDSEEYKGRIIGKDGRNIRAFEIATGVDVDLEEEGVIRLSSFDAVRREVARLSLEQLIKDGRIQPQRIEEIVKKTREEIEKTIFKAGEELAHRVGVFNLPSEITTALGRFKYRYSYGQNMIVHTLEETKIGVALAHELEVDVNVVKLGCLLHDIGKVVTDREGSHVELGVELLKKYHFPQKVIDCVAAHHEDIPFPSIEAIIVYISDAVSGGRPGARHEDFEEYLKRIKTIEDAAKTKKGVREVYALQAGRELRVIVKPDEMTDDETTVLAEKIKEELENKFEVFPGQIKITVIRETRAEATTKI</sequence>
<dbReference type="NCBIfam" id="TIGR00277">
    <property type="entry name" value="HDIG"/>
    <property type="match status" value="1"/>
</dbReference>
<dbReference type="PROSITE" id="PS51831">
    <property type="entry name" value="HD"/>
    <property type="match status" value="1"/>
</dbReference>
<accession>A0A2H0BX61</accession>
<dbReference type="PANTHER" id="PTHR12826:SF15">
    <property type="entry name" value="RIBONUCLEASE Y"/>
    <property type="match status" value="1"/>
</dbReference>
<gene>
    <name evidence="5 9" type="primary">rny</name>
    <name evidence="9" type="ORF">COW98_04845</name>
</gene>
<dbReference type="SMART" id="SM00322">
    <property type="entry name" value="KH"/>
    <property type="match status" value="1"/>
</dbReference>
<keyword evidence="2 5" id="KW-0255">Endonuclease</keyword>
<dbReference type="Pfam" id="PF01966">
    <property type="entry name" value="HD"/>
    <property type="match status" value="1"/>
</dbReference>
<dbReference type="InterPro" id="IPR004088">
    <property type="entry name" value="KH_dom_type_1"/>
</dbReference>
<dbReference type="SMART" id="SM00471">
    <property type="entry name" value="HDc"/>
    <property type="match status" value="1"/>
</dbReference>
<evidence type="ECO:0000256" key="4">
    <source>
        <dbReference type="ARBA" id="ARBA00022884"/>
    </source>
</evidence>
<dbReference type="InterPro" id="IPR022711">
    <property type="entry name" value="RNase_Y_N"/>
</dbReference>
<dbReference type="Gene3D" id="1.10.3210.10">
    <property type="entry name" value="Hypothetical protein af1432"/>
    <property type="match status" value="1"/>
</dbReference>
<dbReference type="PROSITE" id="PS50084">
    <property type="entry name" value="KH_TYPE_1"/>
    <property type="match status" value="1"/>
</dbReference>
<evidence type="ECO:0000313" key="10">
    <source>
        <dbReference type="Proteomes" id="UP000231021"/>
    </source>
</evidence>
<dbReference type="GO" id="GO:0005886">
    <property type="term" value="C:plasma membrane"/>
    <property type="evidence" value="ECO:0007669"/>
    <property type="project" value="UniProtKB-UniRule"/>
</dbReference>
<dbReference type="InterPro" id="IPR017705">
    <property type="entry name" value="Ribonuclease_Y"/>
</dbReference>
<evidence type="ECO:0000256" key="5">
    <source>
        <dbReference type="HAMAP-Rule" id="MF_00335"/>
    </source>
</evidence>
<dbReference type="PANTHER" id="PTHR12826">
    <property type="entry name" value="RIBONUCLEASE Y"/>
    <property type="match status" value="1"/>
</dbReference>
<evidence type="ECO:0000256" key="1">
    <source>
        <dbReference type="ARBA" id="ARBA00022722"/>
    </source>
</evidence>
<keyword evidence="3 5" id="KW-0378">Hydrolase</keyword>
<comment type="caution">
    <text evidence="9">The sequence shown here is derived from an EMBL/GenBank/DDBJ whole genome shotgun (WGS) entry which is preliminary data.</text>
</comment>
<dbReference type="GO" id="GO:0003723">
    <property type="term" value="F:RNA binding"/>
    <property type="evidence" value="ECO:0007669"/>
    <property type="project" value="UniProtKB-UniRule"/>
</dbReference>
<dbReference type="InterPro" id="IPR003607">
    <property type="entry name" value="HD/PDEase_dom"/>
</dbReference>
<dbReference type="SUPFAM" id="SSF54791">
    <property type="entry name" value="Eukaryotic type KH-domain (KH-domain type I)"/>
    <property type="match status" value="1"/>
</dbReference>
<dbReference type="Pfam" id="PF12072">
    <property type="entry name" value="RNase_Y_N"/>
    <property type="match status" value="1"/>
</dbReference>
<evidence type="ECO:0000256" key="3">
    <source>
        <dbReference type="ARBA" id="ARBA00022801"/>
    </source>
</evidence>
<evidence type="ECO:0000256" key="7">
    <source>
        <dbReference type="SAM" id="Coils"/>
    </source>
</evidence>